<evidence type="ECO:0000313" key="3">
    <source>
        <dbReference type="EMBL" id="RJF99791.1"/>
    </source>
</evidence>
<dbReference type="RefSeq" id="WP_119769736.1">
    <property type="nucleotide sequence ID" value="NZ_QYUO01000001.1"/>
</dbReference>
<dbReference type="GO" id="GO:0005975">
    <property type="term" value="P:carbohydrate metabolic process"/>
    <property type="evidence" value="ECO:0007669"/>
    <property type="project" value="InterPro"/>
</dbReference>
<comment type="caution">
    <text evidence="3">The sequence shown here is derived from an EMBL/GenBank/DDBJ whole genome shotgun (WGS) entry which is preliminary data.</text>
</comment>
<dbReference type="EMBL" id="QYUO01000001">
    <property type="protein sequence ID" value="RJF99791.1"/>
    <property type="molecule type" value="Genomic_DNA"/>
</dbReference>
<dbReference type="AlphaFoldDB" id="A0A3A3G007"/>
<protein>
    <submittedName>
        <fullName evidence="3">Amylo-alpha-1,6-glucosidase</fullName>
    </submittedName>
</protein>
<accession>A0A3A3G007</accession>
<sequence length="725" mass="80921">MIKKVQLGDQWYILATASPADERRRVLKYNDTFAIFDRFGDVQCIGMGEEGIYHGDTRFLSHQDLLIAGVRPMFLNSAVKEDNGLFVIELMNPDIPLAGGGRIEKGLLHIFRAKLLWDGACYEHVRVVNFGLEAIETSISMEFGADYADIFEVRGFERNRQGEHFSPAATRNSLVFAYRGADGETRKTQIDFDPEPERIANHRADFRVALAPKEEAHFYATVRCQLDSQPIQAQDETGDYLSVLKQANTVLGKRLNESCKVTTSNPLVNHWIDRSSSDLVMLTSTLPLGRYPYAGVPWYSTTFGRDGILTAWECLWIDPDLAKGVLKILAATQATKEDPTCDAEPGKILHEARQGELAILGEVPFRRYYGTVDATPLFVGLAGAYHERTGDIGFIRSIWPNIRRALDWMDRYGDVDGDGFVEYARRSETGLVQQGWKDSNDSVFHDDGQLADAPIALCEVQGYVYEAKRYAARMATALGESAYADQLQKAAQLLKKNFNEAFWCEAIGTYALALDGKKRQCAVRSSNAGHVLWSGIADPVLAERVAQQLVSEEFFCGWGIRTLSSKEVRYNPMAYHNGSIWPHDNALIAAGMARYGFTAHAMKVFSGLFDVSLFVDQHRLPELFSGFNKRAGEGPTLYPVACSPQAWAAASVFSLLQACLGLSFNPETSEVRFRHPHLPEFIDTLEIRGLTINDAVMDLRLQRYPNNVGINVLRKEGHAEVVVIA</sequence>
<dbReference type="Proteomes" id="UP000265955">
    <property type="component" value="Unassembled WGS sequence"/>
</dbReference>
<name>A0A3A3G007_9BURK</name>
<dbReference type="Gene3D" id="1.50.10.10">
    <property type="match status" value="1"/>
</dbReference>
<gene>
    <name evidence="3" type="ORF">D3871_15630</name>
</gene>
<evidence type="ECO:0000313" key="4">
    <source>
        <dbReference type="Proteomes" id="UP000265955"/>
    </source>
</evidence>
<proteinExistence type="predicted"/>
<dbReference type="OrthoDB" id="9759959at2"/>
<feature type="domain" description="Mannosylglycerate hydrolase MGH1-like glycoside hydrolase" evidence="2">
    <location>
        <begin position="306"/>
        <end position="605"/>
    </location>
</feature>
<organism evidence="3 4">
    <name type="scientific">Noviherbaspirillum saxi</name>
    <dbReference type="NCBI Taxonomy" id="2320863"/>
    <lineage>
        <taxon>Bacteria</taxon>
        <taxon>Pseudomonadati</taxon>
        <taxon>Pseudomonadota</taxon>
        <taxon>Betaproteobacteria</taxon>
        <taxon>Burkholderiales</taxon>
        <taxon>Oxalobacteraceae</taxon>
        <taxon>Noviherbaspirillum</taxon>
    </lineage>
</organism>
<reference evidence="4" key="1">
    <citation type="submission" date="2018-09" db="EMBL/GenBank/DDBJ databases">
        <authorList>
            <person name="Zhu H."/>
        </authorList>
    </citation>
    <scope>NUCLEOTIDE SEQUENCE [LARGE SCALE GENOMIC DNA]</scope>
    <source>
        <strain evidence="4">K1R23-30</strain>
    </source>
</reference>
<feature type="domain" description="Putative glycogen debranching enzyme N-terminal" evidence="1">
    <location>
        <begin position="27"/>
        <end position="219"/>
    </location>
</feature>
<keyword evidence="4" id="KW-1185">Reference proteome</keyword>
<dbReference type="SUPFAM" id="SSF48208">
    <property type="entry name" value="Six-hairpin glycosidases"/>
    <property type="match status" value="1"/>
</dbReference>
<dbReference type="InterPro" id="IPR032856">
    <property type="entry name" value="GDE_N_bis"/>
</dbReference>
<dbReference type="InterPro" id="IPR054491">
    <property type="entry name" value="MGH1-like_GH"/>
</dbReference>
<dbReference type="Pfam" id="PF22422">
    <property type="entry name" value="MGH1-like_GH"/>
    <property type="match status" value="1"/>
</dbReference>
<dbReference type="InterPro" id="IPR012341">
    <property type="entry name" value="6hp_glycosidase-like_sf"/>
</dbReference>
<evidence type="ECO:0000259" key="1">
    <source>
        <dbReference type="Pfam" id="PF14742"/>
    </source>
</evidence>
<evidence type="ECO:0000259" key="2">
    <source>
        <dbReference type="Pfam" id="PF22422"/>
    </source>
</evidence>
<dbReference type="InterPro" id="IPR008928">
    <property type="entry name" value="6-hairpin_glycosidase_sf"/>
</dbReference>
<dbReference type="Pfam" id="PF14742">
    <property type="entry name" value="GDE_N_bis"/>
    <property type="match status" value="1"/>
</dbReference>